<dbReference type="GO" id="GO:0005525">
    <property type="term" value="F:GTP binding"/>
    <property type="evidence" value="ECO:0007669"/>
    <property type="project" value="UniProtKB-KW"/>
</dbReference>
<feature type="domain" description="EngB-type G" evidence="8">
    <location>
        <begin position="111"/>
        <end position="290"/>
    </location>
</feature>
<keyword evidence="5" id="KW-0460">Magnesium</keyword>
<dbReference type="Gene3D" id="3.40.50.300">
    <property type="entry name" value="P-loop containing nucleotide triphosphate hydrolases"/>
    <property type="match status" value="1"/>
</dbReference>
<evidence type="ECO:0000259" key="8">
    <source>
        <dbReference type="PROSITE" id="PS51706"/>
    </source>
</evidence>
<comment type="similarity">
    <text evidence="2">Belongs to the TRAFAC class TrmE-Era-EngA-EngB-Septin-like GTPase superfamily. EngB GTPase family.</text>
</comment>
<keyword evidence="4" id="KW-0547">Nucleotide-binding</keyword>
<comment type="caution">
    <text evidence="9">The sequence shown here is derived from an EMBL/GenBank/DDBJ whole genome shotgun (WGS) entry which is preliminary data.</text>
</comment>
<evidence type="ECO:0000256" key="5">
    <source>
        <dbReference type="ARBA" id="ARBA00022842"/>
    </source>
</evidence>
<dbReference type="Pfam" id="PF01926">
    <property type="entry name" value="MMR_HSR1"/>
    <property type="match status" value="1"/>
</dbReference>
<accession>A0A0M0JQP9</accession>
<dbReference type="SUPFAM" id="SSF52540">
    <property type="entry name" value="P-loop containing nucleoside triphosphate hydrolases"/>
    <property type="match status" value="1"/>
</dbReference>
<dbReference type="PROSITE" id="PS51706">
    <property type="entry name" value="G_ENGB"/>
    <property type="match status" value="1"/>
</dbReference>
<name>A0A0M0JQP9_9EUKA</name>
<evidence type="ECO:0000256" key="6">
    <source>
        <dbReference type="ARBA" id="ARBA00023134"/>
    </source>
</evidence>
<keyword evidence="7" id="KW-0732">Signal</keyword>
<dbReference type="OrthoDB" id="391988at2759"/>
<dbReference type="InterPro" id="IPR006073">
    <property type="entry name" value="GTP-bd"/>
</dbReference>
<evidence type="ECO:0000256" key="7">
    <source>
        <dbReference type="SAM" id="SignalP"/>
    </source>
</evidence>
<dbReference type="PRINTS" id="PR00326">
    <property type="entry name" value="GTP1OBG"/>
</dbReference>
<dbReference type="PANTHER" id="PTHR47560">
    <property type="entry name" value="EXPRESSED PROTEIN"/>
    <property type="match status" value="1"/>
</dbReference>
<feature type="signal peptide" evidence="7">
    <location>
        <begin position="1"/>
        <end position="17"/>
    </location>
</feature>
<dbReference type="InterPro" id="IPR030393">
    <property type="entry name" value="G_ENGB_dom"/>
</dbReference>
<evidence type="ECO:0000256" key="3">
    <source>
        <dbReference type="ARBA" id="ARBA00022723"/>
    </source>
</evidence>
<feature type="non-terminal residue" evidence="9">
    <location>
        <position position="330"/>
    </location>
</feature>
<sequence>MLRPWLVASCLLPGLQPTPSVIPRTPVPLSCATPSAAPSLRQRLRETPVDPWLQAEVNAIVLHKKAGMRSRSPTRSPADAAFIAEPLENPFGTKPVFVASADSLSSLPPEGLPEVAFIGRSNVGKSSLLNAITGVTALARVSDKPGRTQALNFFQLGQRERAFLAVDMPGYGFAFAKDSAVERWRELSAEYLRQRKTLKLVLVLLDAKIGLKFSDLQMLAFLEDVGVKYTVVLTKADAAGPPDRAAKLAALTLASVRRARHFVRPAAYVSSRTGAGIGRLQRRVLESAVGWDPLAHVDGGWDLSKRAVGERGRGAAAAGRGAAVAGVPAL</sequence>
<evidence type="ECO:0000256" key="4">
    <source>
        <dbReference type="ARBA" id="ARBA00022741"/>
    </source>
</evidence>
<comment type="cofactor">
    <cofactor evidence="1">
        <name>Mg(2+)</name>
        <dbReference type="ChEBI" id="CHEBI:18420"/>
    </cofactor>
</comment>
<evidence type="ECO:0000313" key="10">
    <source>
        <dbReference type="Proteomes" id="UP000037460"/>
    </source>
</evidence>
<dbReference type="HAMAP" id="MF_00321">
    <property type="entry name" value="GTPase_EngB"/>
    <property type="match status" value="1"/>
</dbReference>
<dbReference type="PANTHER" id="PTHR47560:SF1">
    <property type="entry name" value="EXPRESSED PROTEIN"/>
    <property type="match status" value="1"/>
</dbReference>
<dbReference type="NCBIfam" id="TIGR03598">
    <property type="entry name" value="GTPase_YsxC"/>
    <property type="match status" value="1"/>
</dbReference>
<reference evidence="10" key="1">
    <citation type="journal article" date="2015" name="PLoS Genet.">
        <title>Genome Sequence and Transcriptome Analyses of Chrysochromulina tobin: Metabolic Tools for Enhanced Algal Fitness in the Prominent Order Prymnesiales (Haptophyceae).</title>
        <authorList>
            <person name="Hovde B.T."/>
            <person name="Deodato C.R."/>
            <person name="Hunsperger H.M."/>
            <person name="Ryken S.A."/>
            <person name="Yost W."/>
            <person name="Jha R.K."/>
            <person name="Patterson J."/>
            <person name="Monnat R.J. Jr."/>
            <person name="Barlow S.B."/>
            <person name="Starkenburg S.R."/>
            <person name="Cattolico R.A."/>
        </authorList>
    </citation>
    <scope>NUCLEOTIDE SEQUENCE</scope>
    <source>
        <strain evidence="10">CCMP291</strain>
    </source>
</reference>
<evidence type="ECO:0000313" key="9">
    <source>
        <dbReference type="EMBL" id="KOO28573.1"/>
    </source>
</evidence>
<dbReference type="CDD" id="cd01876">
    <property type="entry name" value="YihA_EngB"/>
    <property type="match status" value="1"/>
</dbReference>
<dbReference type="AlphaFoldDB" id="A0A0M0JQP9"/>
<dbReference type="GO" id="GO:0046872">
    <property type="term" value="F:metal ion binding"/>
    <property type="evidence" value="ECO:0007669"/>
    <property type="project" value="UniProtKB-KW"/>
</dbReference>
<dbReference type="InterPro" id="IPR019987">
    <property type="entry name" value="GTP-bd_ribosome_bio_YsxC"/>
</dbReference>
<keyword evidence="10" id="KW-1185">Reference proteome</keyword>
<evidence type="ECO:0000256" key="1">
    <source>
        <dbReference type="ARBA" id="ARBA00001946"/>
    </source>
</evidence>
<dbReference type="InterPro" id="IPR027417">
    <property type="entry name" value="P-loop_NTPase"/>
</dbReference>
<dbReference type="Proteomes" id="UP000037460">
    <property type="component" value="Unassembled WGS sequence"/>
</dbReference>
<gene>
    <name evidence="9" type="ORF">Ctob_011415</name>
</gene>
<dbReference type="EMBL" id="JWZX01002549">
    <property type="protein sequence ID" value="KOO28573.1"/>
    <property type="molecule type" value="Genomic_DNA"/>
</dbReference>
<feature type="chain" id="PRO_5005602123" evidence="7">
    <location>
        <begin position="18"/>
        <end position="330"/>
    </location>
</feature>
<organism evidence="9 10">
    <name type="scientific">Chrysochromulina tobinii</name>
    <dbReference type="NCBI Taxonomy" id="1460289"/>
    <lineage>
        <taxon>Eukaryota</taxon>
        <taxon>Haptista</taxon>
        <taxon>Haptophyta</taxon>
        <taxon>Prymnesiophyceae</taxon>
        <taxon>Prymnesiales</taxon>
        <taxon>Chrysochromulinaceae</taxon>
        <taxon>Chrysochromulina</taxon>
    </lineage>
</organism>
<keyword evidence="3" id="KW-0479">Metal-binding</keyword>
<evidence type="ECO:0000256" key="2">
    <source>
        <dbReference type="ARBA" id="ARBA00009638"/>
    </source>
</evidence>
<proteinExistence type="inferred from homology"/>
<keyword evidence="6" id="KW-0342">GTP-binding</keyword>
<protein>
    <submittedName>
        <fullName evidence="9">Gtp-binding protein</fullName>
    </submittedName>
</protein>